<dbReference type="AlphaFoldDB" id="A0A9N9EQH1"/>
<dbReference type="Proteomes" id="UP000789342">
    <property type="component" value="Unassembled WGS sequence"/>
</dbReference>
<dbReference type="PROSITE" id="PS50011">
    <property type="entry name" value="PROTEIN_KINASE_DOM"/>
    <property type="match status" value="1"/>
</dbReference>
<dbReference type="SUPFAM" id="SSF56112">
    <property type="entry name" value="Protein kinase-like (PK-like)"/>
    <property type="match status" value="1"/>
</dbReference>
<dbReference type="InterPro" id="IPR011009">
    <property type="entry name" value="Kinase-like_dom_sf"/>
</dbReference>
<dbReference type="OrthoDB" id="2353542at2759"/>
<accession>A0A9N9EQH1</accession>
<dbReference type="InterPro" id="IPR001245">
    <property type="entry name" value="Ser-Thr/Tyr_kinase_cat_dom"/>
</dbReference>
<keyword evidence="3" id="KW-1185">Reference proteome</keyword>
<evidence type="ECO:0000313" key="3">
    <source>
        <dbReference type="Proteomes" id="UP000789342"/>
    </source>
</evidence>
<dbReference type="Gene3D" id="1.10.510.10">
    <property type="entry name" value="Transferase(Phosphotransferase) domain 1"/>
    <property type="match status" value="1"/>
</dbReference>
<evidence type="ECO:0000259" key="1">
    <source>
        <dbReference type="PROSITE" id="PS50011"/>
    </source>
</evidence>
<gene>
    <name evidence="2" type="ORF">AMORRO_LOCUS11603</name>
</gene>
<proteinExistence type="predicted"/>
<reference evidence="2" key="1">
    <citation type="submission" date="2021-06" db="EMBL/GenBank/DDBJ databases">
        <authorList>
            <person name="Kallberg Y."/>
            <person name="Tangrot J."/>
            <person name="Rosling A."/>
        </authorList>
    </citation>
    <scope>NUCLEOTIDE SEQUENCE</scope>
    <source>
        <strain evidence="2">CL551</strain>
    </source>
</reference>
<name>A0A9N9EQH1_9GLOM</name>
<dbReference type="Pfam" id="PF07714">
    <property type="entry name" value="PK_Tyr_Ser-Thr"/>
    <property type="match status" value="1"/>
</dbReference>
<dbReference type="EMBL" id="CAJVPV010015135">
    <property type="protein sequence ID" value="CAG8690154.1"/>
    <property type="molecule type" value="Genomic_DNA"/>
</dbReference>
<feature type="non-terminal residue" evidence="2">
    <location>
        <position position="1"/>
    </location>
</feature>
<protein>
    <submittedName>
        <fullName evidence="2">13127_t:CDS:1</fullName>
    </submittedName>
</protein>
<evidence type="ECO:0000313" key="2">
    <source>
        <dbReference type="EMBL" id="CAG8690154.1"/>
    </source>
</evidence>
<organism evidence="2 3">
    <name type="scientific">Acaulospora morrowiae</name>
    <dbReference type="NCBI Taxonomy" id="94023"/>
    <lineage>
        <taxon>Eukaryota</taxon>
        <taxon>Fungi</taxon>
        <taxon>Fungi incertae sedis</taxon>
        <taxon>Mucoromycota</taxon>
        <taxon>Glomeromycotina</taxon>
        <taxon>Glomeromycetes</taxon>
        <taxon>Diversisporales</taxon>
        <taxon>Acaulosporaceae</taxon>
        <taxon>Acaulospora</taxon>
    </lineage>
</organism>
<dbReference type="GO" id="GO:0005524">
    <property type="term" value="F:ATP binding"/>
    <property type="evidence" value="ECO:0007669"/>
    <property type="project" value="InterPro"/>
</dbReference>
<comment type="caution">
    <text evidence="2">The sequence shown here is derived from an EMBL/GenBank/DDBJ whole genome shotgun (WGS) entry which is preliminary data.</text>
</comment>
<sequence length="83" mass="9281">DFGLSKCLDESTMTTSSIIKGMPGYIDPQCVLTYGFKRNKKSDIFSYGIILWEVSSCKPPCPPLNPIEGTPRNFVELYKDAKV</sequence>
<feature type="domain" description="Protein kinase" evidence="1">
    <location>
        <begin position="1"/>
        <end position="83"/>
    </location>
</feature>
<dbReference type="InterPro" id="IPR000719">
    <property type="entry name" value="Prot_kinase_dom"/>
</dbReference>
<dbReference type="GO" id="GO:0004672">
    <property type="term" value="F:protein kinase activity"/>
    <property type="evidence" value="ECO:0007669"/>
    <property type="project" value="InterPro"/>
</dbReference>